<comment type="subcellular location">
    <subcellularLocation>
        <location evidence="1">Secreted</location>
    </subcellularLocation>
</comment>
<dbReference type="SUPFAM" id="SSF57196">
    <property type="entry name" value="EGF/Laminin"/>
    <property type="match status" value="1"/>
</dbReference>
<dbReference type="InterPro" id="IPR000152">
    <property type="entry name" value="EGF-type_Asp/Asn_hydroxyl_site"/>
</dbReference>
<evidence type="ECO:0000259" key="10">
    <source>
        <dbReference type="PROSITE" id="PS50279"/>
    </source>
</evidence>
<dbReference type="InterPro" id="IPR026823">
    <property type="entry name" value="cEGF"/>
</dbReference>
<evidence type="ECO:0000256" key="8">
    <source>
        <dbReference type="PROSITE-ProRule" id="PRU00076"/>
    </source>
</evidence>
<dbReference type="FunFam" id="2.10.25.10:FF:000653">
    <property type="entry name" value="Putative Fibrillin-1"/>
    <property type="match status" value="1"/>
</dbReference>
<accession>A0A0B1S4Z4</accession>
<dbReference type="InterPro" id="IPR024731">
    <property type="entry name" value="NELL2-like_EGF"/>
</dbReference>
<dbReference type="InterPro" id="IPR036880">
    <property type="entry name" value="Kunitz_BPTI_sf"/>
</dbReference>
<dbReference type="InterPro" id="IPR002223">
    <property type="entry name" value="Kunitz_BPTI"/>
</dbReference>
<dbReference type="PROSITE" id="PS50279">
    <property type="entry name" value="BPTI_KUNITZ_2"/>
    <property type="match status" value="1"/>
</dbReference>
<dbReference type="PANTHER" id="PTHR24039:SF38">
    <property type="entry name" value="KUNITZ_BOVINE PANCREATIC TRYPSIN INHIBITOR DOMAIN PROTEIN"/>
    <property type="match status" value="1"/>
</dbReference>
<protein>
    <submittedName>
        <fullName evidence="11">Calcium binding EGF domain protein</fullName>
    </submittedName>
</protein>
<dbReference type="PROSITE" id="PS01187">
    <property type="entry name" value="EGF_CA"/>
    <property type="match status" value="1"/>
</dbReference>
<evidence type="ECO:0000256" key="7">
    <source>
        <dbReference type="ARBA" id="ARBA00023180"/>
    </source>
</evidence>
<feature type="domain" description="EGF-like" evidence="9">
    <location>
        <begin position="52"/>
        <end position="92"/>
    </location>
</feature>
<keyword evidence="7" id="KW-0325">Glycoprotein</keyword>
<dbReference type="InterPro" id="IPR000742">
    <property type="entry name" value="EGF"/>
</dbReference>
<dbReference type="EMBL" id="KN600711">
    <property type="protein sequence ID" value="KHJ80423.1"/>
    <property type="molecule type" value="Genomic_DNA"/>
</dbReference>
<dbReference type="AlphaFoldDB" id="A0A0B1S4Z4"/>
<dbReference type="Pfam" id="PF12662">
    <property type="entry name" value="cEGF"/>
    <property type="match status" value="1"/>
</dbReference>
<organism evidence="11 12">
    <name type="scientific">Oesophagostomum dentatum</name>
    <name type="common">Nodular worm</name>
    <dbReference type="NCBI Taxonomy" id="61180"/>
    <lineage>
        <taxon>Eukaryota</taxon>
        <taxon>Metazoa</taxon>
        <taxon>Ecdysozoa</taxon>
        <taxon>Nematoda</taxon>
        <taxon>Chromadorea</taxon>
        <taxon>Rhabditida</taxon>
        <taxon>Rhabditina</taxon>
        <taxon>Rhabditomorpha</taxon>
        <taxon>Strongyloidea</taxon>
        <taxon>Strongylidae</taxon>
        <taxon>Oesophagostomum</taxon>
    </lineage>
</organism>
<dbReference type="InterPro" id="IPR018097">
    <property type="entry name" value="EGF_Ca-bd_CS"/>
</dbReference>
<dbReference type="SUPFAM" id="SSF57362">
    <property type="entry name" value="BPTI-like"/>
    <property type="match status" value="1"/>
</dbReference>
<proteinExistence type="predicted"/>
<keyword evidence="5" id="KW-0677">Repeat</keyword>
<dbReference type="SMART" id="SM00179">
    <property type="entry name" value="EGF_CA"/>
    <property type="match status" value="1"/>
</dbReference>
<evidence type="ECO:0000256" key="6">
    <source>
        <dbReference type="ARBA" id="ARBA00023157"/>
    </source>
</evidence>
<reference evidence="11 12" key="1">
    <citation type="submission" date="2014-03" db="EMBL/GenBank/DDBJ databases">
        <title>Draft genome of the hookworm Oesophagostomum dentatum.</title>
        <authorList>
            <person name="Mitreva M."/>
        </authorList>
    </citation>
    <scope>NUCLEOTIDE SEQUENCE [LARGE SCALE GENOMIC DNA]</scope>
    <source>
        <strain evidence="11 12">OD-Hann</strain>
    </source>
</reference>
<evidence type="ECO:0000259" key="9">
    <source>
        <dbReference type="PROSITE" id="PS50026"/>
    </source>
</evidence>
<evidence type="ECO:0000256" key="3">
    <source>
        <dbReference type="ARBA" id="ARBA00022536"/>
    </source>
</evidence>
<keyword evidence="12" id="KW-1185">Reference proteome</keyword>
<evidence type="ECO:0000256" key="2">
    <source>
        <dbReference type="ARBA" id="ARBA00022525"/>
    </source>
</evidence>
<dbReference type="Pfam" id="PF00014">
    <property type="entry name" value="Kunitz_BPTI"/>
    <property type="match status" value="1"/>
</dbReference>
<dbReference type="GO" id="GO:0004867">
    <property type="term" value="F:serine-type endopeptidase inhibitor activity"/>
    <property type="evidence" value="ECO:0007669"/>
    <property type="project" value="InterPro"/>
</dbReference>
<dbReference type="SMART" id="SM00181">
    <property type="entry name" value="EGF"/>
    <property type="match status" value="2"/>
</dbReference>
<dbReference type="PROSITE" id="PS00010">
    <property type="entry name" value="ASX_HYDROXYL"/>
    <property type="match status" value="1"/>
</dbReference>
<keyword evidence="6" id="KW-1015">Disulfide bond</keyword>
<sequence length="207" mass="22640">MAAYRGDGKHCTYVGLGRSSLDCQDCSPDATCENGICQCKEGFEGDGFNCTDVNECLRAPYLCDKNAECMNREGSFICTCLPGFAGNGYNCTKTKSVEMIASTHALPDLDSLAPYIYKRTTMIPDRGDLAQLSSGILPICQAFWYDGCKGRSRNIFSDLDTCEQMCEATNILTRAAPEPTMDINKVKELGTFGIVVWHSKKDAGELD</sequence>
<dbReference type="PROSITE" id="PS01186">
    <property type="entry name" value="EGF_2"/>
    <property type="match status" value="1"/>
</dbReference>
<comment type="caution">
    <text evidence="8">Lacks conserved residue(s) required for the propagation of feature annotation.</text>
</comment>
<dbReference type="Gene3D" id="2.10.25.10">
    <property type="entry name" value="Laminin"/>
    <property type="match status" value="2"/>
</dbReference>
<dbReference type="PANTHER" id="PTHR24039">
    <property type="entry name" value="FIBRILLIN-RELATED"/>
    <property type="match status" value="1"/>
</dbReference>
<dbReference type="GO" id="GO:0005576">
    <property type="term" value="C:extracellular region"/>
    <property type="evidence" value="ECO:0007669"/>
    <property type="project" value="UniProtKB-SubCell"/>
</dbReference>
<feature type="domain" description="BPTI/Kunitz inhibitor" evidence="10">
    <location>
        <begin position="140"/>
        <end position="166"/>
    </location>
</feature>
<dbReference type="Pfam" id="PF12947">
    <property type="entry name" value="EGF_3"/>
    <property type="match status" value="1"/>
</dbReference>
<gene>
    <name evidence="11" type="ORF">OESDEN_19902</name>
</gene>
<dbReference type="GO" id="GO:0005509">
    <property type="term" value="F:calcium ion binding"/>
    <property type="evidence" value="ECO:0007669"/>
    <property type="project" value="InterPro"/>
</dbReference>
<dbReference type="OrthoDB" id="5852179at2759"/>
<keyword evidence="3 8" id="KW-0245">EGF-like domain</keyword>
<evidence type="ECO:0000313" key="11">
    <source>
        <dbReference type="EMBL" id="KHJ80423.1"/>
    </source>
</evidence>
<dbReference type="Gene3D" id="4.10.410.10">
    <property type="entry name" value="Pancreatic trypsin inhibitor Kunitz domain"/>
    <property type="match status" value="1"/>
</dbReference>
<evidence type="ECO:0000256" key="1">
    <source>
        <dbReference type="ARBA" id="ARBA00004613"/>
    </source>
</evidence>
<dbReference type="InterPro" id="IPR001881">
    <property type="entry name" value="EGF-like_Ca-bd_dom"/>
</dbReference>
<dbReference type="CDD" id="cd00054">
    <property type="entry name" value="EGF_CA"/>
    <property type="match status" value="1"/>
</dbReference>
<evidence type="ECO:0000256" key="4">
    <source>
        <dbReference type="ARBA" id="ARBA00022729"/>
    </source>
</evidence>
<dbReference type="PROSITE" id="PS50026">
    <property type="entry name" value="EGF_3"/>
    <property type="match status" value="1"/>
</dbReference>
<keyword evidence="4" id="KW-0732">Signal</keyword>
<dbReference type="Proteomes" id="UP000053660">
    <property type="component" value="Unassembled WGS sequence"/>
</dbReference>
<evidence type="ECO:0000313" key="12">
    <source>
        <dbReference type="Proteomes" id="UP000053660"/>
    </source>
</evidence>
<keyword evidence="2" id="KW-0964">Secreted</keyword>
<name>A0A0B1S4Z4_OESDE</name>
<evidence type="ECO:0000256" key="5">
    <source>
        <dbReference type="ARBA" id="ARBA00022737"/>
    </source>
</evidence>